<organism evidence="3">
    <name type="scientific">Triticum urartu</name>
    <name type="common">Red wild einkorn</name>
    <name type="synonym">Crithodium urartu</name>
    <dbReference type="NCBI Taxonomy" id="4572"/>
    <lineage>
        <taxon>Eukaryota</taxon>
        <taxon>Viridiplantae</taxon>
        <taxon>Streptophyta</taxon>
        <taxon>Embryophyta</taxon>
        <taxon>Tracheophyta</taxon>
        <taxon>Spermatophyta</taxon>
        <taxon>Magnoliopsida</taxon>
        <taxon>Liliopsida</taxon>
        <taxon>Poales</taxon>
        <taxon>Poaceae</taxon>
        <taxon>BOP clade</taxon>
        <taxon>Pooideae</taxon>
        <taxon>Triticodae</taxon>
        <taxon>Triticeae</taxon>
        <taxon>Triticinae</taxon>
        <taxon>Triticum</taxon>
    </lineage>
</organism>
<proteinExistence type="predicted"/>
<keyword evidence="3" id="KW-0067">ATP-binding</keyword>
<feature type="region of interest" description="Disordered" evidence="1">
    <location>
        <begin position="313"/>
        <end position="333"/>
    </location>
</feature>
<evidence type="ECO:0000313" key="3">
    <source>
        <dbReference type="EMBL" id="EMS62832.1"/>
    </source>
</evidence>
<dbReference type="Gene3D" id="3.40.50.10810">
    <property type="entry name" value="Tandem AAA-ATPase domain"/>
    <property type="match status" value="1"/>
</dbReference>
<keyword evidence="3" id="KW-0378">Hydrolase</keyword>
<reference evidence="3" key="1">
    <citation type="journal article" date="2013" name="Nature">
        <title>Draft genome of the wheat A-genome progenitor Triticum urartu.</title>
        <authorList>
            <person name="Ling H.Q."/>
            <person name="Zhao S."/>
            <person name="Liu D."/>
            <person name="Wang J."/>
            <person name="Sun H."/>
            <person name="Zhang C."/>
            <person name="Fan H."/>
            <person name="Li D."/>
            <person name="Dong L."/>
            <person name="Tao Y."/>
            <person name="Gao C."/>
            <person name="Wu H."/>
            <person name="Li Y."/>
            <person name="Cui Y."/>
            <person name="Guo X."/>
            <person name="Zheng S."/>
            <person name="Wang B."/>
            <person name="Yu K."/>
            <person name="Liang Q."/>
            <person name="Yang W."/>
            <person name="Lou X."/>
            <person name="Chen J."/>
            <person name="Feng M."/>
            <person name="Jian J."/>
            <person name="Zhang X."/>
            <person name="Luo G."/>
            <person name="Jiang Y."/>
            <person name="Liu J."/>
            <person name="Wang Z."/>
            <person name="Sha Y."/>
            <person name="Zhang B."/>
            <person name="Wu H."/>
            <person name="Tang D."/>
            <person name="Shen Q."/>
            <person name="Xue P."/>
            <person name="Zou S."/>
            <person name="Wang X."/>
            <person name="Liu X."/>
            <person name="Wang F."/>
            <person name="Yang Y."/>
            <person name="An X."/>
            <person name="Dong Z."/>
            <person name="Zhang K."/>
            <person name="Zhang X."/>
            <person name="Luo M.C."/>
            <person name="Dvorak J."/>
            <person name="Tong Y."/>
            <person name="Wang J."/>
            <person name="Yang H."/>
            <person name="Li Z."/>
            <person name="Wang D."/>
            <person name="Zhang A."/>
            <person name="Wang J."/>
        </authorList>
    </citation>
    <scope>NUCLEOTIDE SEQUENCE</scope>
</reference>
<keyword evidence="3" id="KW-0547">Nucleotide-binding</keyword>
<dbReference type="GO" id="GO:0005524">
    <property type="term" value="F:ATP binding"/>
    <property type="evidence" value="ECO:0007669"/>
    <property type="project" value="InterPro"/>
</dbReference>
<dbReference type="STRING" id="4572.M7ZRT1"/>
<name>M7ZRT1_TRIUA</name>
<gene>
    <name evidence="3" type="ORF">TRIUR3_13436</name>
</gene>
<dbReference type="eggNOG" id="KOG0385">
    <property type="taxonomic scope" value="Eukaryota"/>
</dbReference>
<protein>
    <submittedName>
        <fullName evidence="3">ATP-dependent DNA helicase DDM1</fullName>
    </submittedName>
</protein>
<keyword evidence="3" id="KW-0347">Helicase</keyword>
<dbReference type="Pfam" id="PF00176">
    <property type="entry name" value="SNF2-rel_dom"/>
    <property type="match status" value="1"/>
</dbReference>
<dbReference type="AlphaFoldDB" id="M7ZRT1"/>
<dbReference type="InterPro" id="IPR038718">
    <property type="entry name" value="SNF2-like_sf"/>
</dbReference>
<evidence type="ECO:0000259" key="2">
    <source>
        <dbReference type="Pfam" id="PF00176"/>
    </source>
</evidence>
<dbReference type="EMBL" id="KD076863">
    <property type="protein sequence ID" value="EMS62832.1"/>
    <property type="molecule type" value="Genomic_DNA"/>
</dbReference>
<dbReference type="GO" id="GO:0004386">
    <property type="term" value="F:helicase activity"/>
    <property type="evidence" value="ECO:0007669"/>
    <property type="project" value="UniProtKB-KW"/>
</dbReference>
<feature type="domain" description="SNF2 N-terminal" evidence="2">
    <location>
        <begin position="181"/>
        <end position="278"/>
    </location>
</feature>
<sequence length="365" mass="41022">MTATRVRGLGVGVGGLKASAGTVGCDGAAAAVGQAMRRPCWVGLAEVRRDSRRKMQERYGQKEIRVSGGHSANRLQELCVRNGNIYIKLGQHIAQLVQHDHLVDTSVIDITTVDLVVNSLHYIFPNFDYRVLFELIWRDYFRFHPAKYGNSIFLLVNFTYLHKHDMTCYCLFSKTKAKTAVADMLTKSREDRSADDGNGLYRPYMVIALPSTLSNWLNDSMRFAPSLNGLIYHGDKVARTELTRNYMPKTVGPGFPIIITSYLMAMFDAKFLANYKWKSHDLNYCPYGTSQKHTVVVALSYSDVHSLAPGIGLGRRGEEEGAGDTVEGRRDGGERKSMREMEMYYVNIQKESFDKIADVVLFEGA</sequence>
<evidence type="ECO:0000256" key="1">
    <source>
        <dbReference type="SAM" id="MobiDB-lite"/>
    </source>
</evidence>
<dbReference type="InterPro" id="IPR000330">
    <property type="entry name" value="SNF2_N"/>
</dbReference>
<accession>M7ZRT1</accession>
<dbReference type="PANTHER" id="PTHR10799">
    <property type="entry name" value="SNF2/RAD54 HELICASE FAMILY"/>
    <property type="match status" value="1"/>
</dbReference>